<evidence type="ECO:0000259" key="10">
    <source>
        <dbReference type="Pfam" id="PF02866"/>
    </source>
</evidence>
<dbReference type="InterPro" id="IPR036291">
    <property type="entry name" value="NAD(P)-bd_dom_sf"/>
</dbReference>
<dbReference type="FunCoup" id="A0A7M7NZ80">
    <property type="interactions" value="933"/>
</dbReference>
<dbReference type="PANTHER" id="PTHR43128:SF16">
    <property type="entry name" value="L-LACTATE DEHYDROGENASE"/>
    <property type="match status" value="1"/>
</dbReference>
<dbReference type="Pfam" id="PF00056">
    <property type="entry name" value="Ldh_1_N"/>
    <property type="match status" value="1"/>
</dbReference>
<feature type="domain" description="Lactate/malate dehydrogenase C-terminal" evidence="10">
    <location>
        <begin position="188"/>
        <end position="350"/>
    </location>
</feature>
<evidence type="ECO:0000256" key="7">
    <source>
        <dbReference type="RuleBase" id="RU000496"/>
    </source>
</evidence>
<dbReference type="SUPFAM" id="SSF56327">
    <property type="entry name" value="LDH C-terminal domain-like"/>
    <property type="match status" value="1"/>
</dbReference>
<dbReference type="PANTHER" id="PTHR43128">
    <property type="entry name" value="L-2-HYDROXYCARBOXYLATE DEHYDROGENASE (NAD(P)(+))"/>
    <property type="match status" value="1"/>
</dbReference>
<comment type="catalytic activity">
    <reaction evidence="6 7">
        <text>(S)-lactate + NAD(+) = pyruvate + NADH + H(+)</text>
        <dbReference type="Rhea" id="RHEA:23444"/>
        <dbReference type="ChEBI" id="CHEBI:15361"/>
        <dbReference type="ChEBI" id="CHEBI:15378"/>
        <dbReference type="ChEBI" id="CHEBI:16651"/>
        <dbReference type="ChEBI" id="CHEBI:57540"/>
        <dbReference type="ChEBI" id="CHEBI:57945"/>
        <dbReference type="EC" id="1.1.1.27"/>
    </reaction>
</comment>
<dbReference type="InterPro" id="IPR018177">
    <property type="entry name" value="L-lactate_DH_AS"/>
</dbReference>
<evidence type="ECO:0000256" key="2">
    <source>
        <dbReference type="ARBA" id="ARBA00006054"/>
    </source>
</evidence>
<dbReference type="InParanoid" id="A0A7M7NZ80"/>
<dbReference type="InterPro" id="IPR022383">
    <property type="entry name" value="Lactate/malate_DH_C"/>
</dbReference>
<dbReference type="GO" id="GO:0042867">
    <property type="term" value="P:pyruvate catabolic process"/>
    <property type="evidence" value="ECO:0000318"/>
    <property type="project" value="GO_Central"/>
</dbReference>
<dbReference type="GO" id="GO:0006089">
    <property type="term" value="P:lactate metabolic process"/>
    <property type="evidence" value="ECO:0000318"/>
    <property type="project" value="GO_Central"/>
</dbReference>
<keyword evidence="5 7" id="KW-0520">NAD</keyword>
<evidence type="ECO:0000313" key="12">
    <source>
        <dbReference type="Proteomes" id="UP000007110"/>
    </source>
</evidence>
<dbReference type="PROSITE" id="PS00064">
    <property type="entry name" value="L_LDH"/>
    <property type="match status" value="1"/>
</dbReference>
<dbReference type="OrthoDB" id="5405561at2759"/>
<reference evidence="11" key="2">
    <citation type="submission" date="2021-01" db="UniProtKB">
        <authorList>
            <consortium name="EnsemblMetazoa"/>
        </authorList>
    </citation>
    <scope>IDENTIFICATION</scope>
</reference>
<evidence type="ECO:0000256" key="6">
    <source>
        <dbReference type="ARBA" id="ARBA00049258"/>
    </source>
</evidence>
<dbReference type="EC" id="1.1.1.27" evidence="3 7"/>
<dbReference type="FunFam" id="3.40.50.720:FF:000018">
    <property type="entry name" value="Malate dehydrogenase"/>
    <property type="match status" value="1"/>
</dbReference>
<dbReference type="InterPro" id="IPR015955">
    <property type="entry name" value="Lactate_DH/Glyco_Ohase_4_C"/>
</dbReference>
<dbReference type="KEGG" id="spu:115917976"/>
<dbReference type="PRINTS" id="PR00086">
    <property type="entry name" value="LLDHDRGNASE"/>
</dbReference>
<dbReference type="InterPro" id="IPR001236">
    <property type="entry name" value="Lactate/malate_DH_N"/>
</dbReference>
<dbReference type="SUPFAM" id="SSF51735">
    <property type="entry name" value="NAD(P)-binding Rossmann-fold domains"/>
    <property type="match status" value="1"/>
</dbReference>
<dbReference type="CDD" id="cd05293">
    <property type="entry name" value="LDH_1"/>
    <property type="match status" value="1"/>
</dbReference>
<keyword evidence="8" id="KW-0812">Transmembrane</keyword>
<comment type="similarity">
    <text evidence="2">Belongs to the LDH/MDH superfamily. LDH family.</text>
</comment>
<sequence>MMMLMRMMRLQLAPLTTSKNCRNKMTTITSKLMDMVVDHLDDSSPTKVTIVGVGQVGMACAYSIMTQNIASEIALVDVIADKLKGEVYDMQHGQAFVKGCSVKGDTDYKVTAGSRLCIITAGARQREGESRLNLVQRNVKIFEGIVPNLVRYSPNTVLLVVSNPVDILTYVAWKLSGLPSNRVIGSGTNLDTARFRFLLGEKLGIAPSSVHGYIIGEHGDSSVAVWSSTTVAGVSLQQLDPEIGTVKDPENMHQVHQEVIDSAYEIIKLKGYTSWAIGLSCATLASAVLRNQKGVYAVSTVAKGYHGIEHPVFLSLPCILGQDGITHVIKQTLNTKEQAQLQASANTLWDIATSLDIREPSKYTNMLMGIGHFVMWTFVPLVALFAGHRAGHGRG</sequence>
<dbReference type="GeneID" id="115917976"/>
<dbReference type="GO" id="GO:0004459">
    <property type="term" value="F:L-lactate dehydrogenase (NAD+) activity"/>
    <property type="evidence" value="ECO:0000318"/>
    <property type="project" value="GO_Central"/>
</dbReference>
<dbReference type="Gene3D" id="3.40.50.720">
    <property type="entry name" value="NAD(P)-binding Rossmann-like Domain"/>
    <property type="match status" value="1"/>
</dbReference>
<feature type="transmembrane region" description="Helical" evidence="8">
    <location>
        <begin position="366"/>
        <end position="386"/>
    </location>
</feature>
<name>A0A7M7NZ80_STRPU</name>
<dbReference type="GO" id="GO:0005739">
    <property type="term" value="C:mitochondrion"/>
    <property type="evidence" value="ECO:0000318"/>
    <property type="project" value="GO_Central"/>
</dbReference>
<dbReference type="RefSeq" id="XP_030843713.1">
    <property type="nucleotide sequence ID" value="XM_030987853.1"/>
</dbReference>
<keyword evidence="8" id="KW-0472">Membrane</keyword>
<keyword evidence="12" id="KW-1185">Reference proteome</keyword>
<evidence type="ECO:0000256" key="8">
    <source>
        <dbReference type="SAM" id="Phobius"/>
    </source>
</evidence>
<reference evidence="12" key="1">
    <citation type="submission" date="2015-02" db="EMBL/GenBank/DDBJ databases">
        <title>Genome sequencing for Strongylocentrotus purpuratus.</title>
        <authorList>
            <person name="Murali S."/>
            <person name="Liu Y."/>
            <person name="Vee V."/>
            <person name="English A."/>
            <person name="Wang M."/>
            <person name="Skinner E."/>
            <person name="Han Y."/>
            <person name="Muzny D.M."/>
            <person name="Worley K.C."/>
            <person name="Gibbs R.A."/>
        </authorList>
    </citation>
    <scope>NUCLEOTIDE SEQUENCE</scope>
</reference>
<evidence type="ECO:0000256" key="3">
    <source>
        <dbReference type="ARBA" id="ARBA00012967"/>
    </source>
</evidence>
<evidence type="ECO:0000256" key="1">
    <source>
        <dbReference type="ARBA" id="ARBA00004843"/>
    </source>
</evidence>
<keyword evidence="4 7" id="KW-0560">Oxidoreductase</keyword>
<evidence type="ECO:0000256" key="4">
    <source>
        <dbReference type="ARBA" id="ARBA00023002"/>
    </source>
</evidence>
<protein>
    <recommendedName>
        <fullName evidence="3 7">L-lactate dehydrogenase</fullName>
        <ecNumber evidence="3 7">1.1.1.27</ecNumber>
    </recommendedName>
</protein>
<evidence type="ECO:0000313" key="11">
    <source>
        <dbReference type="EnsemblMetazoa" id="XP_030843713"/>
    </source>
</evidence>
<dbReference type="UniPathway" id="UPA00554">
    <property type="reaction ID" value="UER00611"/>
</dbReference>
<evidence type="ECO:0000259" key="9">
    <source>
        <dbReference type="Pfam" id="PF00056"/>
    </source>
</evidence>
<dbReference type="AlphaFoldDB" id="A0A7M7NZ80"/>
<dbReference type="HAMAP" id="MF_00488">
    <property type="entry name" value="Lactate_dehydrog"/>
    <property type="match status" value="1"/>
</dbReference>
<dbReference type="Pfam" id="PF02866">
    <property type="entry name" value="Ldh_1_C"/>
    <property type="match status" value="1"/>
</dbReference>
<keyword evidence="8" id="KW-1133">Transmembrane helix</keyword>
<comment type="pathway">
    <text evidence="1 7">Fermentation; pyruvate fermentation to lactate; (S)-lactate from pyruvate: step 1/1.</text>
</comment>
<dbReference type="NCBIfam" id="NF000824">
    <property type="entry name" value="PRK00066.1"/>
    <property type="match status" value="1"/>
</dbReference>
<dbReference type="OMA" id="EWDLDDY"/>
<evidence type="ECO:0000256" key="5">
    <source>
        <dbReference type="ARBA" id="ARBA00023027"/>
    </source>
</evidence>
<organism evidence="11 12">
    <name type="scientific">Strongylocentrotus purpuratus</name>
    <name type="common">Purple sea urchin</name>
    <dbReference type="NCBI Taxonomy" id="7668"/>
    <lineage>
        <taxon>Eukaryota</taxon>
        <taxon>Metazoa</taxon>
        <taxon>Echinodermata</taxon>
        <taxon>Eleutherozoa</taxon>
        <taxon>Echinozoa</taxon>
        <taxon>Echinoidea</taxon>
        <taxon>Euechinoidea</taxon>
        <taxon>Echinacea</taxon>
        <taxon>Camarodonta</taxon>
        <taxon>Echinidea</taxon>
        <taxon>Strongylocentrotidae</taxon>
        <taxon>Strongylocentrotus</taxon>
    </lineage>
</organism>
<dbReference type="Gene3D" id="3.90.110.10">
    <property type="entry name" value="Lactate dehydrogenase/glycoside hydrolase, family 4, C-terminal"/>
    <property type="match status" value="1"/>
</dbReference>
<proteinExistence type="inferred from homology"/>
<dbReference type="Proteomes" id="UP000007110">
    <property type="component" value="Unassembled WGS sequence"/>
</dbReference>
<dbReference type="NCBIfam" id="TIGR01771">
    <property type="entry name" value="L-LDH-NAD"/>
    <property type="match status" value="1"/>
</dbReference>
<feature type="domain" description="Lactate/malate dehydrogenase N-terminal" evidence="9">
    <location>
        <begin position="46"/>
        <end position="185"/>
    </location>
</feature>
<dbReference type="InterPro" id="IPR001557">
    <property type="entry name" value="L-lactate/malate_DH"/>
</dbReference>
<dbReference type="EnsemblMetazoa" id="XM_030987853">
    <property type="protein sequence ID" value="XP_030843713"/>
    <property type="gene ID" value="LOC115917976"/>
</dbReference>
<dbReference type="InterPro" id="IPR011304">
    <property type="entry name" value="L-lactate_DH"/>
</dbReference>
<accession>A0A7M7NZ80</accession>